<organism evidence="2 3">
    <name type="scientific">Caligus rogercresseyi</name>
    <name type="common">Sea louse</name>
    <dbReference type="NCBI Taxonomy" id="217165"/>
    <lineage>
        <taxon>Eukaryota</taxon>
        <taxon>Metazoa</taxon>
        <taxon>Ecdysozoa</taxon>
        <taxon>Arthropoda</taxon>
        <taxon>Crustacea</taxon>
        <taxon>Multicrustacea</taxon>
        <taxon>Hexanauplia</taxon>
        <taxon>Copepoda</taxon>
        <taxon>Siphonostomatoida</taxon>
        <taxon>Caligidae</taxon>
        <taxon>Caligus</taxon>
    </lineage>
</organism>
<sequence>MKKKKKEKCCYLFTSGGRILQIPVFSAMGRIFQYMTWRPSILPWWAQKPYTWEGEQSRERPRLEDLHRCPPRGSSWANHTEVDANSNNAQQHTQRDDERTGKEFKWTSAIFVLLRKR</sequence>
<evidence type="ECO:0000313" key="3">
    <source>
        <dbReference type="Proteomes" id="UP000595437"/>
    </source>
</evidence>
<dbReference type="AlphaFoldDB" id="A0A7T8GS20"/>
<feature type="region of interest" description="Disordered" evidence="1">
    <location>
        <begin position="61"/>
        <end position="101"/>
    </location>
</feature>
<dbReference type="Proteomes" id="UP000595437">
    <property type="component" value="Chromosome 16"/>
</dbReference>
<evidence type="ECO:0000256" key="1">
    <source>
        <dbReference type="SAM" id="MobiDB-lite"/>
    </source>
</evidence>
<keyword evidence="2" id="KW-0808">Transferase</keyword>
<evidence type="ECO:0000313" key="2">
    <source>
        <dbReference type="EMBL" id="QQP36692.1"/>
    </source>
</evidence>
<dbReference type="GO" id="GO:0032259">
    <property type="term" value="P:methylation"/>
    <property type="evidence" value="ECO:0007669"/>
    <property type="project" value="UniProtKB-KW"/>
</dbReference>
<feature type="compositionally biased region" description="Polar residues" evidence="1">
    <location>
        <begin position="75"/>
        <end position="92"/>
    </location>
</feature>
<proteinExistence type="predicted"/>
<keyword evidence="3" id="KW-1185">Reference proteome</keyword>
<reference evidence="3" key="1">
    <citation type="submission" date="2021-01" db="EMBL/GenBank/DDBJ databases">
        <title>Caligus Genome Assembly.</title>
        <authorList>
            <person name="Gallardo-Escarate C."/>
        </authorList>
    </citation>
    <scope>NUCLEOTIDE SEQUENCE [LARGE SCALE GENOMIC DNA]</scope>
</reference>
<dbReference type="GO" id="GO:0008168">
    <property type="term" value="F:methyltransferase activity"/>
    <property type="evidence" value="ECO:0007669"/>
    <property type="project" value="UniProtKB-KW"/>
</dbReference>
<name>A0A7T8GS20_CALRO</name>
<gene>
    <name evidence="2" type="ORF">FKW44_021864</name>
</gene>
<dbReference type="EMBL" id="CP045905">
    <property type="protein sequence ID" value="QQP36692.1"/>
    <property type="molecule type" value="Genomic_DNA"/>
</dbReference>
<protein>
    <submittedName>
        <fullName evidence="2">Lysinespecific demethylase lidlike</fullName>
    </submittedName>
</protein>
<accession>A0A7T8GS20</accession>
<keyword evidence="2" id="KW-0489">Methyltransferase</keyword>